<dbReference type="SUPFAM" id="SSF56954">
    <property type="entry name" value="Outer membrane efflux proteins (OEP)"/>
    <property type="match status" value="1"/>
</dbReference>
<evidence type="ECO:0000313" key="3">
    <source>
        <dbReference type="Proteomes" id="UP000777935"/>
    </source>
</evidence>
<dbReference type="PANTHER" id="PTHR30203:SF33">
    <property type="entry name" value="BLR4455 PROTEIN"/>
    <property type="match status" value="1"/>
</dbReference>
<sequence>MRIAALLLSVALSGCALPPDLDGRPTDAVRAADLAVSEASVWSLDFGDAGLRRMLTEADIGGLDVAAARARARAADLALAQARASTGLRLGGSSRITAGTETQFGPDNGGETETRRNIGIELTAEYEPDLTGRLDAALAAARLEWQAEGLDLFAARRTLAKAVTEAWIALAEARTQATRAAEQVRLTEAVIPALRARAEGGESTGADLASRLQDVTQARVTAAEATGRVALAEARLRALGVQTIPGRIPLRDLRRPAIAARTDLSRVANRPDVCAAWLRFRAADAERAAVLRDTRPRLVVTGSLASTSRTLAGLLAGNAAVLASTVRLEGTLLDDGTARRQVDRARLGVASAEIAWLRARMTAEITALEASVDLQAAEARLTARLASYRLLAADLDRVRARRNAGLDGDLELAESRLALANAQTDIDAARATAFRAAVERHDAMGSDASDQNCP</sequence>
<dbReference type="InterPro" id="IPR010131">
    <property type="entry name" value="MdtP/NodT-like"/>
</dbReference>
<accession>A0ABX2IXX9</accession>
<organism evidence="2 3">
    <name type="scientific">Parasulfitobacter algicola</name>
    <dbReference type="NCBI Taxonomy" id="2614809"/>
    <lineage>
        <taxon>Bacteria</taxon>
        <taxon>Pseudomonadati</taxon>
        <taxon>Pseudomonadota</taxon>
        <taxon>Alphaproteobacteria</taxon>
        <taxon>Rhodobacterales</taxon>
        <taxon>Roseobacteraceae</taxon>
        <taxon>Parasulfitobacter</taxon>
    </lineage>
</organism>
<dbReference type="Proteomes" id="UP000777935">
    <property type="component" value="Unassembled WGS sequence"/>
</dbReference>
<dbReference type="PROSITE" id="PS51257">
    <property type="entry name" value="PROKAR_LIPOPROTEIN"/>
    <property type="match status" value="1"/>
</dbReference>
<dbReference type="EMBL" id="JABUFE010000006">
    <property type="protein sequence ID" value="NSX55404.1"/>
    <property type="molecule type" value="Genomic_DNA"/>
</dbReference>
<proteinExistence type="inferred from homology"/>
<keyword evidence="3" id="KW-1185">Reference proteome</keyword>
<dbReference type="RefSeq" id="WP_174138400.1">
    <property type="nucleotide sequence ID" value="NZ_JABUFE010000006.1"/>
</dbReference>
<dbReference type="Gene3D" id="1.20.1600.10">
    <property type="entry name" value="Outer membrane efflux proteins (OEP)"/>
    <property type="match status" value="1"/>
</dbReference>
<dbReference type="Gene3D" id="2.20.200.10">
    <property type="entry name" value="Outer membrane efflux proteins (OEP)"/>
    <property type="match status" value="1"/>
</dbReference>
<comment type="caution">
    <text evidence="2">The sequence shown here is derived from an EMBL/GenBank/DDBJ whole genome shotgun (WGS) entry which is preliminary data.</text>
</comment>
<dbReference type="Pfam" id="PF02321">
    <property type="entry name" value="OEP"/>
    <property type="match status" value="1"/>
</dbReference>
<evidence type="ECO:0000256" key="1">
    <source>
        <dbReference type="ARBA" id="ARBA00007613"/>
    </source>
</evidence>
<protein>
    <submittedName>
        <fullName evidence="2">TolC family protein</fullName>
    </submittedName>
</protein>
<gene>
    <name evidence="2" type="ORF">HRQ87_11375</name>
</gene>
<evidence type="ECO:0000313" key="2">
    <source>
        <dbReference type="EMBL" id="NSX55404.1"/>
    </source>
</evidence>
<name>A0ABX2IXX9_9RHOB</name>
<reference evidence="2 3" key="1">
    <citation type="submission" date="2020-06" db="EMBL/GenBank/DDBJ databases">
        <title>Sulfitobacter algicola sp. nov., isolated from green algae.</title>
        <authorList>
            <person name="Wang C."/>
        </authorList>
    </citation>
    <scope>NUCLEOTIDE SEQUENCE [LARGE SCALE GENOMIC DNA]</scope>
    <source>
        <strain evidence="2 3">1151</strain>
    </source>
</reference>
<dbReference type="PANTHER" id="PTHR30203">
    <property type="entry name" value="OUTER MEMBRANE CATION EFFLUX PROTEIN"/>
    <property type="match status" value="1"/>
</dbReference>
<comment type="similarity">
    <text evidence="1">Belongs to the outer membrane factor (OMF) (TC 1.B.17) family.</text>
</comment>
<dbReference type="InterPro" id="IPR003423">
    <property type="entry name" value="OMP_efflux"/>
</dbReference>